<evidence type="ECO:0000256" key="4">
    <source>
        <dbReference type="ARBA" id="ARBA00022576"/>
    </source>
</evidence>
<dbReference type="InterPro" id="IPR015421">
    <property type="entry name" value="PyrdxlP-dep_Trfase_major"/>
</dbReference>
<reference evidence="11 12" key="1">
    <citation type="submission" date="2021-05" db="EMBL/GenBank/DDBJ databases">
        <title>Complete genome of Nocardioides aquaticus KCTC 9944T isolated from meromictic and hypersaline Ekho Lake, Antarctica.</title>
        <authorList>
            <person name="Hwang K."/>
            <person name="Kim K.M."/>
            <person name="Choe H."/>
        </authorList>
    </citation>
    <scope>NUCLEOTIDE SEQUENCE [LARGE SCALE GENOMIC DNA]</scope>
    <source>
        <strain evidence="11 12">KCTC 9944</strain>
    </source>
</reference>
<keyword evidence="12" id="KW-1185">Reference proteome</keyword>
<sequence length="384" mass="41744">MTFPPIREELRGIEPYGAPQLDVPVALNTNENPYGPSAACADDVAAAVREATTTLNRYPDREHVALRTALAAYLSRDTVPTRGFEIGVEQVWAANGSNEVMLQLLQAFGGPGRRALSFAPTYSMYPEYARDTSTDWVQGHRAEDFSLDLDRARETVERERPSVVLLPSPNNPTGTALPPEAVGMLCEAAGDGLVVVDEAYTEFRREGTPSALELLPEHRNLVVTRTMSKAFALAGGRVGYLAADPAICDAIRVVRLPYHLSAVTQAVALAALRHAPELLGRVDDLRRERDACVGWLREQGLTVADSDANFVLFGTFADRHALWQDLVDQGVLIRETGPDGWLRVSIGTPEEMVAFRDALLTSLDRLADRPAGPTTSTTDQGVPA</sequence>
<dbReference type="Proteomes" id="UP000679307">
    <property type="component" value="Chromosome"/>
</dbReference>
<dbReference type="Pfam" id="PF00155">
    <property type="entry name" value="Aminotran_1_2"/>
    <property type="match status" value="1"/>
</dbReference>
<dbReference type="SUPFAM" id="SSF53383">
    <property type="entry name" value="PLP-dependent transferases"/>
    <property type="match status" value="1"/>
</dbReference>
<dbReference type="Gene3D" id="3.90.1150.10">
    <property type="entry name" value="Aspartate Aminotransferase, domain 1"/>
    <property type="match status" value="1"/>
</dbReference>
<proteinExistence type="inferred from homology"/>
<gene>
    <name evidence="9 11" type="primary">hisC</name>
    <name evidence="11" type="ORF">ENKNEFLB_03185</name>
</gene>
<comment type="similarity">
    <text evidence="2 9">Belongs to the class-II pyridoxal-phosphate-dependent aminotransferase family. Histidinol-phosphate aminotransferase subfamily.</text>
</comment>
<dbReference type="InterPro" id="IPR005861">
    <property type="entry name" value="HisP_aminotrans"/>
</dbReference>
<evidence type="ECO:0000256" key="7">
    <source>
        <dbReference type="ARBA" id="ARBA00022898"/>
    </source>
</evidence>
<dbReference type="PROSITE" id="PS00599">
    <property type="entry name" value="AA_TRANSFER_CLASS_2"/>
    <property type="match status" value="1"/>
</dbReference>
<keyword evidence="8 9" id="KW-0368">Histidine biosynthesis</keyword>
<name>A0ABX8EJS6_9ACTN</name>
<comment type="catalytic activity">
    <reaction evidence="9">
        <text>L-histidinol phosphate + 2-oxoglutarate = 3-(imidazol-4-yl)-2-oxopropyl phosphate + L-glutamate</text>
        <dbReference type="Rhea" id="RHEA:23744"/>
        <dbReference type="ChEBI" id="CHEBI:16810"/>
        <dbReference type="ChEBI" id="CHEBI:29985"/>
        <dbReference type="ChEBI" id="CHEBI:57766"/>
        <dbReference type="ChEBI" id="CHEBI:57980"/>
        <dbReference type="EC" id="2.6.1.9"/>
    </reaction>
</comment>
<evidence type="ECO:0000256" key="8">
    <source>
        <dbReference type="ARBA" id="ARBA00023102"/>
    </source>
</evidence>
<organism evidence="11 12">
    <name type="scientific">Nocardioides aquaticus</name>
    <dbReference type="NCBI Taxonomy" id="160826"/>
    <lineage>
        <taxon>Bacteria</taxon>
        <taxon>Bacillati</taxon>
        <taxon>Actinomycetota</taxon>
        <taxon>Actinomycetes</taxon>
        <taxon>Propionibacteriales</taxon>
        <taxon>Nocardioidaceae</taxon>
        <taxon>Nocardioides</taxon>
    </lineage>
</organism>
<keyword evidence="5 9" id="KW-0028">Amino-acid biosynthesis</keyword>
<evidence type="ECO:0000256" key="5">
    <source>
        <dbReference type="ARBA" id="ARBA00022605"/>
    </source>
</evidence>
<dbReference type="RefSeq" id="WP_214056273.1">
    <property type="nucleotide sequence ID" value="NZ_BAAAHS010000106.1"/>
</dbReference>
<dbReference type="InterPro" id="IPR004839">
    <property type="entry name" value="Aminotransferase_I/II_large"/>
</dbReference>
<evidence type="ECO:0000313" key="12">
    <source>
        <dbReference type="Proteomes" id="UP000679307"/>
    </source>
</evidence>
<dbReference type="GO" id="GO:0004400">
    <property type="term" value="F:histidinol-phosphate transaminase activity"/>
    <property type="evidence" value="ECO:0007669"/>
    <property type="project" value="UniProtKB-EC"/>
</dbReference>
<feature type="domain" description="Aminotransferase class I/classII large" evidence="10">
    <location>
        <begin position="25"/>
        <end position="355"/>
    </location>
</feature>
<protein>
    <recommendedName>
        <fullName evidence="9">Histidinol-phosphate aminotransferase</fullName>
        <ecNumber evidence="9">2.6.1.9</ecNumber>
    </recommendedName>
    <alternativeName>
        <fullName evidence="9">Imidazole acetol-phosphate transaminase</fullName>
    </alternativeName>
</protein>
<dbReference type="PANTHER" id="PTHR42885">
    <property type="entry name" value="HISTIDINOL-PHOSPHATE AMINOTRANSFERASE-RELATED"/>
    <property type="match status" value="1"/>
</dbReference>
<evidence type="ECO:0000256" key="2">
    <source>
        <dbReference type="ARBA" id="ARBA00007970"/>
    </source>
</evidence>
<comment type="cofactor">
    <cofactor evidence="1 9">
        <name>pyridoxal 5'-phosphate</name>
        <dbReference type="ChEBI" id="CHEBI:597326"/>
    </cofactor>
</comment>
<dbReference type="CDD" id="cd00609">
    <property type="entry name" value="AAT_like"/>
    <property type="match status" value="1"/>
</dbReference>
<accession>A0ABX8EJS6</accession>
<dbReference type="EC" id="2.6.1.9" evidence="9"/>
<keyword evidence="6 9" id="KW-0808">Transferase</keyword>
<evidence type="ECO:0000256" key="9">
    <source>
        <dbReference type="HAMAP-Rule" id="MF_01023"/>
    </source>
</evidence>
<dbReference type="InterPro" id="IPR015422">
    <property type="entry name" value="PyrdxlP-dep_Trfase_small"/>
</dbReference>
<keyword evidence="7 9" id="KW-0663">Pyridoxal phosphate</keyword>
<evidence type="ECO:0000256" key="1">
    <source>
        <dbReference type="ARBA" id="ARBA00001933"/>
    </source>
</evidence>
<dbReference type="NCBIfam" id="NF002877">
    <property type="entry name" value="PRK03317.1"/>
    <property type="match status" value="1"/>
</dbReference>
<evidence type="ECO:0000259" key="10">
    <source>
        <dbReference type="Pfam" id="PF00155"/>
    </source>
</evidence>
<dbReference type="NCBIfam" id="TIGR01141">
    <property type="entry name" value="hisC"/>
    <property type="match status" value="1"/>
</dbReference>
<comment type="subunit">
    <text evidence="3 9">Homodimer.</text>
</comment>
<dbReference type="EMBL" id="CP075371">
    <property type="protein sequence ID" value="QVT80784.1"/>
    <property type="molecule type" value="Genomic_DNA"/>
</dbReference>
<keyword evidence="4 9" id="KW-0032">Aminotransferase</keyword>
<evidence type="ECO:0000313" key="11">
    <source>
        <dbReference type="EMBL" id="QVT80784.1"/>
    </source>
</evidence>
<dbReference type="Gene3D" id="3.40.640.10">
    <property type="entry name" value="Type I PLP-dependent aspartate aminotransferase-like (Major domain)"/>
    <property type="match status" value="1"/>
</dbReference>
<evidence type="ECO:0000256" key="3">
    <source>
        <dbReference type="ARBA" id="ARBA00011738"/>
    </source>
</evidence>
<evidence type="ECO:0000256" key="6">
    <source>
        <dbReference type="ARBA" id="ARBA00022679"/>
    </source>
</evidence>
<feature type="modified residue" description="N6-(pyridoxal phosphate)lysine" evidence="9">
    <location>
        <position position="229"/>
    </location>
</feature>
<dbReference type="InterPro" id="IPR001917">
    <property type="entry name" value="Aminotrans_II_pyridoxalP_BS"/>
</dbReference>
<comment type="pathway">
    <text evidence="9">Amino-acid biosynthesis; L-histidine biosynthesis; L-histidine from 5-phospho-alpha-D-ribose 1-diphosphate: step 7/9.</text>
</comment>
<dbReference type="PANTHER" id="PTHR42885:SF2">
    <property type="entry name" value="HISTIDINOL-PHOSPHATE AMINOTRANSFERASE"/>
    <property type="match status" value="1"/>
</dbReference>
<dbReference type="InterPro" id="IPR015424">
    <property type="entry name" value="PyrdxlP-dep_Trfase"/>
</dbReference>
<dbReference type="HAMAP" id="MF_01023">
    <property type="entry name" value="HisC_aminotrans_2"/>
    <property type="match status" value="1"/>
</dbReference>